<comment type="caution">
    <text evidence="1">The sequence shown here is derived from an EMBL/GenBank/DDBJ whole genome shotgun (WGS) entry which is preliminary data.</text>
</comment>
<accession>A0A927GI84</accession>
<evidence type="ECO:0000313" key="1">
    <source>
        <dbReference type="EMBL" id="MBD2766854.1"/>
    </source>
</evidence>
<organism evidence="1 2">
    <name type="scientific">Hymenobacter montanus</name>
    <dbReference type="NCBI Taxonomy" id="2771359"/>
    <lineage>
        <taxon>Bacteria</taxon>
        <taxon>Pseudomonadati</taxon>
        <taxon>Bacteroidota</taxon>
        <taxon>Cytophagia</taxon>
        <taxon>Cytophagales</taxon>
        <taxon>Hymenobacteraceae</taxon>
        <taxon>Hymenobacter</taxon>
    </lineage>
</organism>
<dbReference type="AlphaFoldDB" id="A0A927GI84"/>
<reference evidence="1" key="1">
    <citation type="submission" date="2020-09" db="EMBL/GenBank/DDBJ databases">
        <authorList>
            <person name="Kim M.K."/>
        </authorList>
    </citation>
    <scope>NUCLEOTIDE SEQUENCE</scope>
    <source>
        <strain evidence="1">BT664</strain>
    </source>
</reference>
<evidence type="ECO:0000313" key="2">
    <source>
        <dbReference type="Proteomes" id="UP000612233"/>
    </source>
</evidence>
<gene>
    <name evidence="1" type="ORF">IC235_02980</name>
</gene>
<sequence>MERTTWQTDTVTITPTKDIAHVRFYVTGSSYEPITRGAVLLDNLRTLTGIALKQADGTAQADGKVFRLLWQPILTAGGLDSLAQPQLRGTVRTFWGGRVPLPAKLQITEAEAKGFYFFQEATPAAGQDTTYYGLYVRNTPLADGVKDDTLRHLYQCGRTYGSQAGLLSDSLAPLALGSLRRASAQRVAHPLVLRPAVRTSLFPATPRGGLAYRVAAGPARPPAAGAPAAFIRALPRVG</sequence>
<name>A0A927GI84_9BACT</name>
<dbReference type="EMBL" id="JACXAD010000002">
    <property type="protein sequence ID" value="MBD2766854.1"/>
    <property type="molecule type" value="Genomic_DNA"/>
</dbReference>
<proteinExistence type="predicted"/>
<dbReference type="RefSeq" id="WP_191003672.1">
    <property type="nucleotide sequence ID" value="NZ_JACXAD010000002.1"/>
</dbReference>
<dbReference type="Proteomes" id="UP000612233">
    <property type="component" value="Unassembled WGS sequence"/>
</dbReference>
<protein>
    <submittedName>
        <fullName evidence="1">Uncharacterized protein</fullName>
    </submittedName>
</protein>
<keyword evidence="2" id="KW-1185">Reference proteome</keyword>